<gene>
    <name evidence="2" type="ORF">CSIM01_12591</name>
</gene>
<protein>
    <submittedName>
        <fullName evidence="2">Uncharacterized protein</fullName>
    </submittedName>
</protein>
<feature type="compositionally biased region" description="Low complexity" evidence="1">
    <location>
        <begin position="67"/>
        <end position="79"/>
    </location>
</feature>
<accession>A0A135T6E6</accession>
<reference evidence="2 3" key="1">
    <citation type="submission" date="2014-02" db="EMBL/GenBank/DDBJ databases">
        <title>The genome sequence of Colletotrichum simmondsii CBS122122.</title>
        <authorList>
            <person name="Baroncelli R."/>
            <person name="Thon M.R."/>
        </authorList>
    </citation>
    <scope>NUCLEOTIDE SEQUENCE [LARGE SCALE GENOMIC DNA]</scope>
    <source>
        <strain evidence="2 3">CBS122122</strain>
    </source>
</reference>
<evidence type="ECO:0000313" key="2">
    <source>
        <dbReference type="EMBL" id="KXH43697.1"/>
    </source>
</evidence>
<keyword evidence="3" id="KW-1185">Reference proteome</keyword>
<dbReference type="EMBL" id="JFBX01000270">
    <property type="protein sequence ID" value="KXH43697.1"/>
    <property type="molecule type" value="Genomic_DNA"/>
</dbReference>
<feature type="compositionally biased region" description="Polar residues" evidence="1">
    <location>
        <begin position="18"/>
        <end position="28"/>
    </location>
</feature>
<evidence type="ECO:0000313" key="3">
    <source>
        <dbReference type="Proteomes" id="UP000070328"/>
    </source>
</evidence>
<dbReference type="AlphaFoldDB" id="A0A135T6E6"/>
<comment type="caution">
    <text evidence="2">The sequence shown here is derived from an EMBL/GenBank/DDBJ whole genome shotgun (WGS) entry which is preliminary data.</text>
</comment>
<feature type="compositionally biased region" description="Low complexity" evidence="1">
    <location>
        <begin position="146"/>
        <end position="159"/>
    </location>
</feature>
<feature type="region of interest" description="Disordered" evidence="1">
    <location>
        <begin position="1"/>
        <end position="186"/>
    </location>
</feature>
<feature type="compositionally biased region" description="Low complexity" evidence="1">
    <location>
        <begin position="44"/>
        <end position="59"/>
    </location>
</feature>
<proteinExistence type="predicted"/>
<name>A0A135T6E6_9PEZI</name>
<evidence type="ECO:0000256" key="1">
    <source>
        <dbReference type="SAM" id="MobiDB-lite"/>
    </source>
</evidence>
<organism evidence="2 3">
    <name type="scientific">Colletotrichum simmondsii</name>
    <dbReference type="NCBI Taxonomy" id="703756"/>
    <lineage>
        <taxon>Eukaryota</taxon>
        <taxon>Fungi</taxon>
        <taxon>Dikarya</taxon>
        <taxon>Ascomycota</taxon>
        <taxon>Pezizomycotina</taxon>
        <taxon>Sordariomycetes</taxon>
        <taxon>Hypocreomycetidae</taxon>
        <taxon>Glomerellales</taxon>
        <taxon>Glomerellaceae</taxon>
        <taxon>Colletotrichum</taxon>
        <taxon>Colletotrichum acutatum species complex</taxon>
    </lineage>
</organism>
<dbReference type="Proteomes" id="UP000070328">
    <property type="component" value="Unassembled WGS sequence"/>
</dbReference>
<sequence>MANPQTPFTGAGAGANILTPNSNASNLKPITKIRLLPSKPMLTPPTTTGTTTPNPGTKPKSIKLKLKASSSSSSASSAASRRRKLHRHQDVAGSRRSSEPVNRVDGLRDAHPRVTSNGTSQNLPLEIRIPLRHRRPRRPLAQPASRTPRGPRVPLLRLLCGGGERQPQEEAEDPYLDAESRVDEGE</sequence>